<sequence length="132" mass="15188">MRSPKRPFVRKYREKAVVGTRVCGTCCVAATLKFCGTDPLPLPSRTVRLFFFYSLQIDESFIAPSHEKVIGNKLERKRERERGNLSLGGEKGEERKEEKETTRRWTDGLRRSSRVLYYASGHFIHAVPLQLG</sequence>
<accession>A0A151XIW1</accession>
<dbReference type="AlphaFoldDB" id="A0A151XIW1"/>
<evidence type="ECO:0000256" key="1">
    <source>
        <dbReference type="SAM" id="MobiDB-lite"/>
    </source>
</evidence>
<feature type="compositionally biased region" description="Basic and acidic residues" evidence="1">
    <location>
        <begin position="90"/>
        <end position="104"/>
    </location>
</feature>
<organism evidence="2 3">
    <name type="scientific">Mycetomoellerius zeteki</name>
    <dbReference type="NCBI Taxonomy" id="64791"/>
    <lineage>
        <taxon>Eukaryota</taxon>
        <taxon>Metazoa</taxon>
        <taxon>Ecdysozoa</taxon>
        <taxon>Arthropoda</taxon>
        <taxon>Hexapoda</taxon>
        <taxon>Insecta</taxon>
        <taxon>Pterygota</taxon>
        <taxon>Neoptera</taxon>
        <taxon>Endopterygota</taxon>
        <taxon>Hymenoptera</taxon>
        <taxon>Apocrita</taxon>
        <taxon>Aculeata</taxon>
        <taxon>Formicoidea</taxon>
        <taxon>Formicidae</taxon>
        <taxon>Myrmicinae</taxon>
        <taxon>Mycetomoellerius</taxon>
    </lineage>
</organism>
<evidence type="ECO:0000313" key="3">
    <source>
        <dbReference type="Proteomes" id="UP000075809"/>
    </source>
</evidence>
<dbReference type="EMBL" id="KQ982080">
    <property type="protein sequence ID" value="KYQ60277.1"/>
    <property type="molecule type" value="Genomic_DNA"/>
</dbReference>
<reference evidence="2 3" key="1">
    <citation type="submission" date="2015-09" db="EMBL/GenBank/DDBJ databases">
        <title>Trachymyrmex zeteki WGS genome.</title>
        <authorList>
            <person name="Nygaard S."/>
            <person name="Hu H."/>
            <person name="Boomsma J."/>
            <person name="Zhang G."/>
        </authorList>
    </citation>
    <scope>NUCLEOTIDE SEQUENCE [LARGE SCALE GENOMIC DNA]</scope>
    <source>
        <strain evidence="2">Tzet28-1</strain>
        <tissue evidence="2">Whole body</tissue>
    </source>
</reference>
<name>A0A151XIW1_9HYME</name>
<dbReference type="Proteomes" id="UP000075809">
    <property type="component" value="Unassembled WGS sequence"/>
</dbReference>
<protein>
    <submittedName>
        <fullName evidence="2">Uncharacterized protein</fullName>
    </submittedName>
</protein>
<proteinExistence type="predicted"/>
<feature type="region of interest" description="Disordered" evidence="1">
    <location>
        <begin position="80"/>
        <end position="104"/>
    </location>
</feature>
<evidence type="ECO:0000313" key="2">
    <source>
        <dbReference type="EMBL" id="KYQ60277.1"/>
    </source>
</evidence>
<keyword evidence="3" id="KW-1185">Reference proteome</keyword>
<gene>
    <name evidence="2" type="ORF">ALC60_00685</name>
</gene>